<evidence type="ECO:0000313" key="3">
    <source>
        <dbReference type="Proteomes" id="UP001054945"/>
    </source>
</evidence>
<organism evidence="2 3">
    <name type="scientific">Caerostris extrusa</name>
    <name type="common">Bark spider</name>
    <name type="synonym">Caerostris bankana</name>
    <dbReference type="NCBI Taxonomy" id="172846"/>
    <lineage>
        <taxon>Eukaryota</taxon>
        <taxon>Metazoa</taxon>
        <taxon>Ecdysozoa</taxon>
        <taxon>Arthropoda</taxon>
        <taxon>Chelicerata</taxon>
        <taxon>Arachnida</taxon>
        <taxon>Araneae</taxon>
        <taxon>Araneomorphae</taxon>
        <taxon>Entelegynae</taxon>
        <taxon>Araneoidea</taxon>
        <taxon>Araneidae</taxon>
        <taxon>Caerostris</taxon>
    </lineage>
</organism>
<sequence length="79" mass="8982">MGATIYSDKRLMSKCRFITILYSGRKQETKGHFFHIRIDEYGESNDSNLLLNVGFNQQKSSDNSESVVSCARARTTSKN</sequence>
<gene>
    <name evidence="2" type="ORF">CEXT_313661</name>
</gene>
<dbReference type="EMBL" id="BPLR01020372">
    <property type="protein sequence ID" value="GIX78007.1"/>
    <property type="molecule type" value="Genomic_DNA"/>
</dbReference>
<reference evidence="2 3" key="1">
    <citation type="submission" date="2021-06" db="EMBL/GenBank/DDBJ databases">
        <title>Caerostris extrusa draft genome.</title>
        <authorList>
            <person name="Kono N."/>
            <person name="Arakawa K."/>
        </authorList>
    </citation>
    <scope>NUCLEOTIDE SEQUENCE [LARGE SCALE GENOMIC DNA]</scope>
</reference>
<name>A0AAV4MZP3_CAEEX</name>
<evidence type="ECO:0000256" key="1">
    <source>
        <dbReference type="SAM" id="MobiDB-lite"/>
    </source>
</evidence>
<keyword evidence="3" id="KW-1185">Reference proteome</keyword>
<dbReference type="Proteomes" id="UP001054945">
    <property type="component" value="Unassembled WGS sequence"/>
</dbReference>
<dbReference type="AlphaFoldDB" id="A0AAV4MZP3"/>
<protein>
    <submittedName>
        <fullName evidence="2">Uncharacterized protein</fullName>
    </submittedName>
</protein>
<proteinExistence type="predicted"/>
<evidence type="ECO:0000313" key="2">
    <source>
        <dbReference type="EMBL" id="GIX78007.1"/>
    </source>
</evidence>
<accession>A0AAV4MZP3</accession>
<feature type="region of interest" description="Disordered" evidence="1">
    <location>
        <begin position="59"/>
        <end position="79"/>
    </location>
</feature>
<comment type="caution">
    <text evidence="2">The sequence shown here is derived from an EMBL/GenBank/DDBJ whole genome shotgun (WGS) entry which is preliminary data.</text>
</comment>